<keyword evidence="3 7" id="KW-0812">Transmembrane</keyword>
<dbReference type="Pfam" id="PF10708">
    <property type="entry name" value="DUF2510"/>
    <property type="match status" value="1"/>
</dbReference>
<evidence type="ECO:0000256" key="5">
    <source>
        <dbReference type="ARBA" id="ARBA00023136"/>
    </source>
</evidence>
<dbReference type="Pfam" id="PF06271">
    <property type="entry name" value="RDD"/>
    <property type="match status" value="1"/>
</dbReference>
<dbReference type="PANTHER" id="PTHR36115:SF4">
    <property type="entry name" value="MEMBRANE PROTEIN"/>
    <property type="match status" value="1"/>
</dbReference>
<dbReference type="PANTHER" id="PTHR36115">
    <property type="entry name" value="PROLINE-RICH ANTIGEN HOMOLOG-RELATED"/>
    <property type="match status" value="1"/>
</dbReference>
<evidence type="ECO:0000256" key="4">
    <source>
        <dbReference type="ARBA" id="ARBA00022989"/>
    </source>
</evidence>
<dbReference type="RefSeq" id="WP_313899988.1">
    <property type="nucleotide sequence ID" value="NZ_CP073721.1"/>
</dbReference>
<accession>A0ABY5Z6A3</accession>
<feature type="compositionally biased region" description="Pro residues" evidence="6">
    <location>
        <begin position="140"/>
        <end position="152"/>
    </location>
</feature>
<comment type="subcellular location">
    <subcellularLocation>
        <location evidence="1">Cell membrane</location>
        <topology evidence="1">Multi-pass membrane protein</topology>
    </subcellularLocation>
</comment>
<feature type="compositionally biased region" description="Low complexity" evidence="6">
    <location>
        <begin position="106"/>
        <end position="139"/>
    </location>
</feature>
<evidence type="ECO:0000313" key="10">
    <source>
        <dbReference type="EMBL" id="UWZ37012.1"/>
    </source>
</evidence>
<feature type="domain" description="DUF2510" evidence="9">
    <location>
        <begin position="4"/>
        <end position="36"/>
    </location>
</feature>
<evidence type="ECO:0000256" key="2">
    <source>
        <dbReference type="ARBA" id="ARBA00022475"/>
    </source>
</evidence>
<evidence type="ECO:0000256" key="3">
    <source>
        <dbReference type="ARBA" id="ARBA00022692"/>
    </source>
</evidence>
<dbReference type="EMBL" id="CP073721">
    <property type="protein sequence ID" value="UWZ37012.1"/>
    <property type="molecule type" value="Genomic_DNA"/>
</dbReference>
<protein>
    <submittedName>
        <fullName evidence="10">RDD family protein</fullName>
    </submittedName>
</protein>
<evidence type="ECO:0000259" key="9">
    <source>
        <dbReference type="Pfam" id="PF10708"/>
    </source>
</evidence>
<evidence type="ECO:0000256" key="6">
    <source>
        <dbReference type="SAM" id="MobiDB-lite"/>
    </source>
</evidence>
<keyword evidence="11" id="KW-1185">Reference proteome</keyword>
<feature type="compositionally biased region" description="Pro residues" evidence="6">
    <location>
        <begin position="162"/>
        <end position="176"/>
    </location>
</feature>
<dbReference type="InterPro" id="IPR010432">
    <property type="entry name" value="RDD"/>
</dbReference>
<evidence type="ECO:0000256" key="1">
    <source>
        <dbReference type="ARBA" id="ARBA00004651"/>
    </source>
</evidence>
<feature type="compositionally biased region" description="Basic and acidic residues" evidence="6">
    <location>
        <begin position="9"/>
        <end position="20"/>
    </location>
</feature>
<feature type="region of interest" description="Disordered" evidence="6">
    <location>
        <begin position="1"/>
        <end position="196"/>
    </location>
</feature>
<feature type="compositionally biased region" description="Low complexity" evidence="6">
    <location>
        <begin position="45"/>
        <end position="86"/>
    </location>
</feature>
<feature type="domain" description="RDD" evidence="8">
    <location>
        <begin position="228"/>
        <end position="388"/>
    </location>
</feature>
<evidence type="ECO:0000256" key="7">
    <source>
        <dbReference type="SAM" id="Phobius"/>
    </source>
</evidence>
<feature type="transmembrane region" description="Helical" evidence="7">
    <location>
        <begin position="349"/>
        <end position="367"/>
    </location>
</feature>
<feature type="transmembrane region" description="Helical" evidence="7">
    <location>
        <begin position="234"/>
        <end position="257"/>
    </location>
</feature>
<feature type="compositionally biased region" description="Pro residues" evidence="6">
    <location>
        <begin position="31"/>
        <end position="44"/>
    </location>
</feature>
<proteinExistence type="predicted"/>
<keyword evidence="2" id="KW-1003">Cell membrane</keyword>
<name>A0ABY5Z6A3_9ACTN</name>
<feature type="compositionally biased region" description="Gly residues" evidence="6">
    <location>
        <begin position="95"/>
        <end position="105"/>
    </location>
</feature>
<keyword evidence="4 7" id="KW-1133">Transmembrane helix</keyword>
<evidence type="ECO:0000313" key="11">
    <source>
        <dbReference type="Proteomes" id="UP001058271"/>
    </source>
</evidence>
<keyword evidence="5 7" id="KW-0472">Membrane</keyword>
<sequence length="409" mass="41918">MTEPGWYKDPVDPDVQRYWDGEGWLGEPIPASGPAPSGPPPGAEPPSWAKPTSTPPSSSASSSSASSSSASTQPSSAPPESSEPASPAAPPPYGGISGAPGGFGAPGSSASAPGPAGAPGTSGAPGAPRAPGAPGSPAVPGRPPAPVPPGTPLPHGAVVLPPGTPVPPGGFPPGQLPPGAIVLPPGTPAPPGLLQQGALPTGAVQVLLPPQPGLPGQGAVEPHGRPIAPLGARLLARLIDIAIVAMLSVAVTGWFVYQYIDEMMPYYREFYRRWTANESMSDIVAPDRANSLQIVILILIAALWFAYEVPSIANSGQTVGKRLLKIKVMRLESEEPIGFGRAIRRWNPLGLSVLLWTCGIGFVLQFLDSLSPVIDWPLRRAFHDRSAGTVVVRAESSTPSPSENAGEQR</sequence>
<dbReference type="InterPro" id="IPR018929">
    <property type="entry name" value="DUF2510"/>
</dbReference>
<dbReference type="InterPro" id="IPR051791">
    <property type="entry name" value="Pra-immunoreactive"/>
</dbReference>
<gene>
    <name evidence="10" type="ORF">Drose_01410</name>
</gene>
<evidence type="ECO:0000259" key="8">
    <source>
        <dbReference type="Pfam" id="PF06271"/>
    </source>
</evidence>
<reference evidence="10" key="1">
    <citation type="submission" date="2021-04" db="EMBL/GenBank/DDBJ databases">
        <title>Biosynthetic gene clusters of Dactylosporangioum roseum.</title>
        <authorList>
            <person name="Hartkoorn R.C."/>
            <person name="Beaudoing E."/>
            <person name="Hot D."/>
            <person name="Moureu S."/>
        </authorList>
    </citation>
    <scope>NUCLEOTIDE SEQUENCE</scope>
    <source>
        <strain evidence="10">NRRL B-16295</strain>
    </source>
</reference>
<organism evidence="10 11">
    <name type="scientific">Dactylosporangium roseum</name>
    <dbReference type="NCBI Taxonomy" id="47989"/>
    <lineage>
        <taxon>Bacteria</taxon>
        <taxon>Bacillati</taxon>
        <taxon>Actinomycetota</taxon>
        <taxon>Actinomycetes</taxon>
        <taxon>Micromonosporales</taxon>
        <taxon>Micromonosporaceae</taxon>
        <taxon>Dactylosporangium</taxon>
    </lineage>
</organism>
<dbReference type="Proteomes" id="UP001058271">
    <property type="component" value="Chromosome"/>
</dbReference>
<feature type="transmembrane region" description="Helical" evidence="7">
    <location>
        <begin position="289"/>
        <end position="307"/>
    </location>
</feature>